<gene>
    <name evidence="2" type="ORF">AWM72_03860</name>
    <name evidence="3" type="ORF">CYJ28_07875</name>
</gene>
<dbReference type="KEGG" id="asan:AWM72_03860"/>
<keyword evidence="1" id="KW-1133">Transmembrane helix</keyword>
<dbReference type="OrthoDB" id="2136417at2"/>
<protein>
    <submittedName>
        <fullName evidence="2">Uncharacterized protein</fullName>
    </submittedName>
</protein>
<dbReference type="RefSeq" id="WP_067973460.1">
    <property type="nucleotide sequence ID" value="NZ_CAJHKM010000005.1"/>
</dbReference>
<accession>A0A109RDA9</accession>
<reference evidence="2 4" key="1">
    <citation type="journal article" date="2016" name="Genome Announc.">
        <title>Complete Genome Sequences of Aerococcus christensenii CCUG 28831T, Aerococcus sanguinicola CCUG 43001T, Aerococcus urinae CCUG 36881T, Aerococcus urinaeequi CCUG 28094T, Aerococcus urinaehominis CCUG 42038 BT, and Aerococcus viridans CCUG 4311T.</title>
        <authorList>
            <person name="Carkaci D."/>
            <person name="Dargis R."/>
            <person name="Nielsen X.C."/>
            <person name="Skovgaard O."/>
            <person name="Fuursted K."/>
            <person name="Christensen J.J."/>
        </authorList>
    </citation>
    <scope>NUCLEOTIDE SEQUENCE [LARGE SCALE GENOMIC DNA]</scope>
    <source>
        <strain evidence="2 4">CCUG43001</strain>
    </source>
</reference>
<reference evidence="3 5" key="3">
    <citation type="submission" date="2017-12" db="EMBL/GenBank/DDBJ databases">
        <title>Phylogenetic diversity of female urinary microbiome.</title>
        <authorList>
            <person name="Thomas-White K."/>
            <person name="Wolfe A.J."/>
        </authorList>
    </citation>
    <scope>NUCLEOTIDE SEQUENCE [LARGE SCALE GENOMIC DNA]</scope>
    <source>
        <strain evidence="3 5">UMB0139</strain>
    </source>
</reference>
<evidence type="ECO:0000313" key="2">
    <source>
        <dbReference type="EMBL" id="AMB93955.1"/>
    </source>
</evidence>
<evidence type="ECO:0000313" key="5">
    <source>
        <dbReference type="Proteomes" id="UP000234239"/>
    </source>
</evidence>
<evidence type="ECO:0000313" key="4">
    <source>
        <dbReference type="Proteomes" id="UP000069912"/>
    </source>
</evidence>
<keyword evidence="4" id="KW-1185">Reference proteome</keyword>
<evidence type="ECO:0000256" key="1">
    <source>
        <dbReference type="SAM" id="Phobius"/>
    </source>
</evidence>
<proteinExistence type="predicted"/>
<organism evidence="2 4">
    <name type="scientific">Aerococcus sanguinicola</name>
    <dbReference type="NCBI Taxonomy" id="119206"/>
    <lineage>
        <taxon>Bacteria</taxon>
        <taxon>Bacillati</taxon>
        <taxon>Bacillota</taxon>
        <taxon>Bacilli</taxon>
        <taxon>Lactobacillales</taxon>
        <taxon>Aerococcaceae</taxon>
        <taxon>Aerococcus</taxon>
    </lineage>
</organism>
<name>A0A109RDA9_9LACT</name>
<dbReference type="EMBL" id="PKGY01000004">
    <property type="protein sequence ID" value="PKZ21095.1"/>
    <property type="molecule type" value="Genomic_DNA"/>
</dbReference>
<reference evidence="4" key="2">
    <citation type="submission" date="2016-01" db="EMBL/GenBank/DDBJ databases">
        <title>Six Aerococcus type strain genome sequencing and assembly using PacBio and Illumina Hiseq.</title>
        <authorList>
            <person name="Carkaci D."/>
            <person name="Dargis R."/>
            <person name="Nielsen X.C."/>
            <person name="Skovgaard O."/>
            <person name="Fuursted K."/>
            <person name="Christensen J.J."/>
        </authorList>
    </citation>
    <scope>NUCLEOTIDE SEQUENCE [LARGE SCALE GENOMIC DNA]</scope>
    <source>
        <strain evidence="4">CCUG43001</strain>
    </source>
</reference>
<dbReference type="EMBL" id="CP014160">
    <property type="protein sequence ID" value="AMB93955.1"/>
    <property type="molecule type" value="Genomic_DNA"/>
</dbReference>
<evidence type="ECO:0000313" key="3">
    <source>
        <dbReference type="EMBL" id="PKZ21095.1"/>
    </source>
</evidence>
<dbReference type="Proteomes" id="UP000069912">
    <property type="component" value="Chromosome"/>
</dbReference>
<feature type="transmembrane region" description="Helical" evidence="1">
    <location>
        <begin position="41"/>
        <end position="59"/>
    </location>
</feature>
<sequence>MPEDRKKQIRILFDAGLAALTIQIVTSYLSKSDPLLVWEDYKSILTFIFFVALALEISLRYRRWRQAHRA</sequence>
<feature type="transmembrane region" description="Helical" evidence="1">
    <location>
        <begin position="12"/>
        <end position="29"/>
    </location>
</feature>
<keyword evidence="1" id="KW-0472">Membrane</keyword>
<dbReference type="GeneID" id="92903206"/>
<keyword evidence="1" id="KW-0812">Transmembrane</keyword>
<dbReference type="Proteomes" id="UP000234239">
    <property type="component" value="Unassembled WGS sequence"/>
</dbReference>
<dbReference type="AlphaFoldDB" id="A0A109RDA9"/>